<evidence type="ECO:0000256" key="2">
    <source>
        <dbReference type="ARBA" id="ARBA00023125"/>
    </source>
</evidence>
<dbReference type="Pfam" id="PF02909">
    <property type="entry name" value="TetR_C_1"/>
    <property type="match status" value="1"/>
</dbReference>
<dbReference type="PROSITE" id="PS50977">
    <property type="entry name" value="HTH_TETR_2"/>
    <property type="match status" value="1"/>
</dbReference>
<evidence type="ECO:0000256" key="3">
    <source>
        <dbReference type="ARBA" id="ARBA00023163"/>
    </source>
</evidence>
<keyword evidence="1" id="KW-0805">Transcription regulation</keyword>
<dbReference type="GO" id="GO:0003700">
    <property type="term" value="F:DNA-binding transcription factor activity"/>
    <property type="evidence" value="ECO:0007669"/>
    <property type="project" value="TreeGrafter"/>
</dbReference>
<protein>
    <submittedName>
        <fullName evidence="7">Transcriptional regulator, TetR family</fullName>
    </submittedName>
</protein>
<dbReference type="InterPro" id="IPR001647">
    <property type="entry name" value="HTH_TetR"/>
</dbReference>
<dbReference type="PANTHER" id="PTHR30055:SF151">
    <property type="entry name" value="TRANSCRIPTIONAL REGULATORY PROTEIN"/>
    <property type="match status" value="1"/>
</dbReference>
<keyword evidence="2 4" id="KW-0238">DNA-binding</keyword>
<feature type="region of interest" description="Disordered" evidence="5">
    <location>
        <begin position="34"/>
        <end position="59"/>
    </location>
</feature>
<evidence type="ECO:0000313" key="8">
    <source>
        <dbReference type="Proteomes" id="UP000198864"/>
    </source>
</evidence>
<dbReference type="Gene3D" id="1.10.10.60">
    <property type="entry name" value="Homeodomain-like"/>
    <property type="match status" value="1"/>
</dbReference>
<dbReference type="AlphaFoldDB" id="A0A1C4W5G7"/>
<evidence type="ECO:0000256" key="4">
    <source>
        <dbReference type="PROSITE-ProRule" id="PRU00335"/>
    </source>
</evidence>
<feature type="region of interest" description="Disordered" evidence="5">
    <location>
        <begin position="115"/>
        <end position="136"/>
    </location>
</feature>
<proteinExistence type="predicted"/>
<dbReference type="PANTHER" id="PTHR30055">
    <property type="entry name" value="HTH-TYPE TRANSCRIPTIONAL REGULATOR RUTR"/>
    <property type="match status" value="1"/>
</dbReference>
<dbReference type="EMBL" id="FMCR01000002">
    <property type="protein sequence ID" value="SCE91408.1"/>
    <property type="molecule type" value="Genomic_DNA"/>
</dbReference>
<dbReference type="SUPFAM" id="SSF46689">
    <property type="entry name" value="Homeodomain-like"/>
    <property type="match status" value="1"/>
</dbReference>
<feature type="domain" description="HTH tetR-type" evidence="6">
    <location>
        <begin position="59"/>
        <end position="119"/>
    </location>
</feature>
<reference evidence="7 8" key="1">
    <citation type="submission" date="2016-06" db="EMBL/GenBank/DDBJ databases">
        <authorList>
            <person name="Kjaerup R.B."/>
            <person name="Dalgaard T.S."/>
            <person name="Juul-Madsen H.R."/>
        </authorList>
    </citation>
    <scope>NUCLEOTIDE SEQUENCE [LARGE SCALE GENOMIC DNA]</scope>
    <source>
        <strain evidence="7 8">DSM 44871</strain>
    </source>
</reference>
<evidence type="ECO:0000256" key="1">
    <source>
        <dbReference type="ARBA" id="ARBA00023015"/>
    </source>
</evidence>
<organism evidence="7 8">
    <name type="scientific">Micromonospora saelicesensis</name>
    <dbReference type="NCBI Taxonomy" id="285676"/>
    <lineage>
        <taxon>Bacteria</taxon>
        <taxon>Bacillati</taxon>
        <taxon>Actinomycetota</taxon>
        <taxon>Actinomycetes</taxon>
        <taxon>Micromonosporales</taxon>
        <taxon>Micromonosporaceae</taxon>
        <taxon>Micromonospora</taxon>
    </lineage>
</organism>
<gene>
    <name evidence="7" type="ORF">GA0070561_2393</name>
</gene>
<dbReference type="STRING" id="285676.GA0070561_2393"/>
<evidence type="ECO:0000313" key="7">
    <source>
        <dbReference type="EMBL" id="SCE91408.1"/>
    </source>
</evidence>
<dbReference type="Proteomes" id="UP000198864">
    <property type="component" value="Unassembled WGS sequence"/>
</dbReference>
<feature type="DNA-binding region" description="H-T-H motif" evidence="4">
    <location>
        <begin position="82"/>
        <end position="101"/>
    </location>
</feature>
<evidence type="ECO:0000259" key="6">
    <source>
        <dbReference type="PROSITE" id="PS50977"/>
    </source>
</evidence>
<accession>A0A1C4W5G7</accession>
<feature type="compositionally biased region" description="Low complexity" evidence="5">
    <location>
        <begin position="116"/>
        <end position="130"/>
    </location>
</feature>
<dbReference type="Gene3D" id="1.10.357.10">
    <property type="entry name" value="Tetracycline Repressor, domain 2"/>
    <property type="match status" value="1"/>
</dbReference>
<dbReference type="SUPFAM" id="SSF48498">
    <property type="entry name" value="Tetracyclin repressor-like, C-terminal domain"/>
    <property type="match status" value="1"/>
</dbReference>
<dbReference type="InterPro" id="IPR004111">
    <property type="entry name" value="Repressor_TetR_C"/>
</dbReference>
<dbReference type="RefSeq" id="WP_091398802.1">
    <property type="nucleotide sequence ID" value="NZ_FMCR01000002.1"/>
</dbReference>
<name>A0A1C4W5G7_9ACTN</name>
<dbReference type="GO" id="GO:0045892">
    <property type="term" value="P:negative regulation of DNA-templated transcription"/>
    <property type="evidence" value="ECO:0007669"/>
    <property type="project" value="InterPro"/>
</dbReference>
<dbReference type="GO" id="GO:0000976">
    <property type="term" value="F:transcription cis-regulatory region binding"/>
    <property type="evidence" value="ECO:0007669"/>
    <property type="project" value="TreeGrafter"/>
</dbReference>
<dbReference type="InterPro" id="IPR009057">
    <property type="entry name" value="Homeodomain-like_sf"/>
</dbReference>
<keyword evidence="3" id="KW-0804">Transcription</keyword>
<dbReference type="InterPro" id="IPR050109">
    <property type="entry name" value="HTH-type_TetR-like_transc_reg"/>
</dbReference>
<dbReference type="InterPro" id="IPR036271">
    <property type="entry name" value="Tet_transcr_reg_TetR-rel_C_sf"/>
</dbReference>
<evidence type="ECO:0000256" key="5">
    <source>
        <dbReference type="SAM" id="MobiDB-lite"/>
    </source>
</evidence>
<sequence length="275" mass="30532">MLSARCVECEADLPVGAGRGRPRRYCSRRCQARAYRRRREHGPTSTPRRIRDLPAPTGGDPRHRLVALAVDLADAGGLDAVSLRVLAQRGGLPAHAVYRHVRNRADLLAAMAEQVTATSPTATSPTGTAPQPRDPRQRLERLAGDEWAMYRRHPWLLAILATDRPPTGPAVLAMVDRVVAAFTSAGYDPAEAFRAYLALSGYIQGMALLIRRDPGDTTYHAWWSATRTRLERTGRTRDRQWLAAAGQTRPDTDLDTWFQFGLRGLLDGLLRRPAR</sequence>